<proteinExistence type="inferred from homology"/>
<dbReference type="InterPro" id="IPR019819">
    <property type="entry name" value="Carboxylesterase_B_CS"/>
</dbReference>
<dbReference type="InterPro" id="IPR002018">
    <property type="entry name" value="CarbesteraseB"/>
</dbReference>
<dbReference type="VEuPathDB" id="FungiDB:AB675_8710"/>
<dbReference type="Pfam" id="PF00135">
    <property type="entry name" value="COesterase"/>
    <property type="match status" value="1"/>
</dbReference>
<evidence type="ECO:0000259" key="4">
    <source>
        <dbReference type="Pfam" id="PF00135"/>
    </source>
</evidence>
<dbReference type="PANTHER" id="PTHR43918:SF4">
    <property type="entry name" value="CARBOXYLIC ESTER HYDROLASE"/>
    <property type="match status" value="1"/>
</dbReference>
<dbReference type="InterPro" id="IPR019826">
    <property type="entry name" value="Carboxylesterase_B_AS"/>
</dbReference>
<evidence type="ECO:0000256" key="3">
    <source>
        <dbReference type="RuleBase" id="RU361235"/>
    </source>
</evidence>
<protein>
    <recommendedName>
        <fullName evidence="3">Carboxylic ester hydrolase</fullName>
        <ecNumber evidence="3">3.1.1.-</ecNumber>
    </recommendedName>
</protein>
<feature type="domain" description="Carboxylesterase type B" evidence="4">
    <location>
        <begin position="37"/>
        <end position="363"/>
    </location>
</feature>
<dbReference type="ESTHER" id="9euro-a0a0n1p2y9">
    <property type="family name" value="Fungal_carboxylesterase_lipase"/>
</dbReference>
<keyword evidence="3" id="KW-0732">Signal</keyword>
<comment type="similarity">
    <text evidence="1 3">Belongs to the type-B carboxylesterase/lipase family.</text>
</comment>
<name>A0A0N1P2Y9_9EURO</name>
<evidence type="ECO:0000256" key="2">
    <source>
        <dbReference type="ARBA" id="ARBA00022801"/>
    </source>
</evidence>
<dbReference type="InterPro" id="IPR029058">
    <property type="entry name" value="AB_hydrolase_fold"/>
</dbReference>
<evidence type="ECO:0000256" key="1">
    <source>
        <dbReference type="ARBA" id="ARBA00005964"/>
    </source>
</evidence>
<evidence type="ECO:0000313" key="6">
    <source>
        <dbReference type="Proteomes" id="UP000038010"/>
    </source>
</evidence>
<dbReference type="STRING" id="1664694.A0A0N1P2Y9"/>
<dbReference type="EC" id="3.1.1.-" evidence="3"/>
<dbReference type="SUPFAM" id="SSF53474">
    <property type="entry name" value="alpha/beta-Hydrolases"/>
    <property type="match status" value="1"/>
</dbReference>
<dbReference type="AlphaFoldDB" id="A0A0N1P2Y9"/>
<keyword evidence="2 3" id="KW-0378">Hydrolase</keyword>
<sequence length="502" mass="54362">MRWTAIACLGLTLGVVLAQDYSSSDDLLVKTGSLVLQGTLEENMPNVRVFRGVPFAEPPLGQYRFRPPVTKKSSSEVINATWFGPSCIQLDNGQKTVYTEHLQGFLLTPGQQDTEDCLTLNIWTPRGAEGQKFPVILYIPGGGYTGGGGASPYKYGGPMVRDQQDVIVVTMNYRLNIFGFPNAAGLDQHNLNLGLLDQRKAVEWAFNNVAAFGGDPSRMILWGQSAGAGSADSYAYAWPDDPVVYGFAIDSGSGDGAGRSASDTSNFTYVAQQVGCTQEDKYDQFACMQTAPAEDIIGVLSSYNASDNDGLSLGFGPTTDDETKFSNYSDLQARGRFAKVPLLAGNTNDEGQTLSAPYNEDGSAPNQTLVEIGTNRTACGIGRAAEVRAEHDVPVWRWRYLGYFPNLQPLEWLRSYHSSELPLVFGTSDFSGPDTEVEDETSKYMQGAWVAFAKDPVNGLSRYGWPTYDAAENTLVELALDGNTSAVFAAGIKYDSTCQSSD</sequence>
<feature type="chain" id="PRO_5005733041" description="Carboxylic ester hydrolase" evidence="3">
    <location>
        <begin position="19"/>
        <end position="502"/>
    </location>
</feature>
<reference evidence="5 6" key="1">
    <citation type="submission" date="2015-06" db="EMBL/GenBank/DDBJ databases">
        <title>Draft genome of the ant-associated black yeast Phialophora attae CBS 131958.</title>
        <authorList>
            <person name="Moreno L.F."/>
            <person name="Stielow B.J."/>
            <person name="de Hoog S."/>
            <person name="Vicente V.A."/>
            <person name="Weiss V.A."/>
            <person name="de Vries M."/>
            <person name="Cruz L.M."/>
            <person name="Souza E.M."/>
        </authorList>
    </citation>
    <scope>NUCLEOTIDE SEQUENCE [LARGE SCALE GENOMIC DNA]</scope>
    <source>
        <strain evidence="5 6">CBS 131958</strain>
    </source>
</reference>
<dbReference type="GO" id="GO:0052689">
    <property type="term" value="F:carboxylic ester hydrolase activity"/>
    <property type="evidence" value="ECO:0007669"/>
    <property type="project" value="TreeGrafter"/>
</dbReference>
<dbReference type="OrthoDB" id="408631at2759"/>
<feature type="signal peptide" evidence="3">
    <location>
        <begin position="1"/>
        <end position="18"/>
    </location>
</feature>
<dbReference type="InterPro" id="IPR050654">
    <property type="entry name" value="AChE-related_enzymes"/>
</dbReference>
<dbReference type="PANTHER" id="PTHR43918">
    <property type="entry name" value="ACETYLCHOLINESTERASE"/>
    <property type="match status" value="1"/>
</dbReference>
<keyword evidence="6" id="KW-1185">Reference proteome</keyword>
<dbReference type="EMBL" id="LFJN01000003">
    <property type="protein sequence ID" value="KPI44480.1"/>
    <property type="molecule type" value="Genomic_DNA"/>
</dbReference>
<organism evidence="5 6">
    <name type="scientific">Cyphellophora attinorum</name>
    <dbReference type="NCBI Taxonomy" id="1664694"/>
    <lineage>
        <taxon>Eukaryota</taxon>
        <taxon>Fungi</taxon>
        <taxon>Dikarya</taxon>
        <taxon>Ascomycota</taxon>
        <taxon>Pezizomycotina</taxon>
        <taxon>Eurotiomycetes</taxon>
        <taxon>Chaetothyriomycetidae</taxon>
        <taxon>Chaetothyriales</taxon>
        <taxon>Cyphellophoraceae</taxon>
        <taxon>Cyphellophora</taxon>
    </lineage>
</organism>
<gene>
    <name evidence="5" type="ORF">AB675_8710</name>
</gene>
<dbReference type="RefSeq" id="XP_018004443.1">
    <property type="nucleotide sequence ID" value="XM_018149180.1"/>
</dbReference>
<comment type="caution">
    <text evidence="5">The sequence shown here is derived from an EMBL/GenBank/DDBJ whole genome shotgun (WGS) entry which is preliminary data.</text>
</comment>
<dbReference type="PROSITE" id="PS00122">
    <property type="entry name" value="CARBOXYLESTERASE_B_1"/>
    <property type="match status" value="1"/>
</dbReference>
<dbReference type="GeneID" id="28741060"/>
<evidence type="ECO:0000313" key="5">
    <source>
        <dbReference type="EMBL" id="KPI44480.1"/>
    </source>
</evidence>
<dbReference type="Proteomes" id="UP000038010">
    <property type="component" value="Unassembled WGS sequence"/>
</dbReference>
<dbReference type="Gene3D" id="3.40.50.1820">
    <property type="entry name" value="alpha/beta hydrolase"/>
    <property type="match status" value="1"/>
</dbReference>
<accession>A0A0N1P2Y9</accession>
<dbReference type="PROSITE" id="PS00941">
    <property type="entry name" value="CARBOXYLESTERASE_B_2"/>
    <property type="match status" value="1"/>
</dbReference>